<feature type="signal peptide" evidence="2">
    <location>
        <begin position="1"/>
        <end position="24"/>
    </location>
</feature>
<name>I0IC12_PHYMF</name>
<protein>
    <submittedName>
        <fullName evidence="3">Uncharacterized protein</fullName>
    </submittedName>
</protein>
<dbReference type="STRING" id="1142394.PSMK_06410"/>
<keyword evidence="1" id="KW-0812">Transmembrane</keyword>
<evidence type="ECO:0000313" key="3">
    <source>
        <dbReference type="EMBL" id="BAM02800.1"/>
    </source>
</evidence>
<dbReference type="AlphaFoldDB" id="I0IC12"/>
<dbReference type="HOGENOM" id="CLU_2555342_0_0_0"/>
<dbReference type="EMBL" id="AP012338">
    <property type="protein sequence ID" value="BAM02800.1"/>
    <property type="molecule type" value="Genomic_DNA"/>
</dbReference>
<keyword evidence="1" id="KW-0472">Membrane</keyword>
<keyword evidence="2" id="KW-0732">Signal</keyword>
<keyword evidence="4" id="KW-1185">Reference proteome</keyword>
<evidence type="ECO:0000256" key="1">
    <source>
        <dbReference type="SAM" id="Phobius"/>
    </source>
</evidence>
<dbReference type="Proteomes" id="UP000007881">
    <property type="component" value="Chromosome"/>
</dbReference>
<dbReference type="KEGG" id="phm:PSMK_06410"/>
<dbReference type="RefSeq" id="WP_014436020.1">
    <property type="nucleotide sequence ID" value="NC_017080.1"/>
</dbReference>
<gene>
    <name evidence="3" type="ordered locus">PSMK_06410</name>
</gene>
<evidence type="ECO:0000256" key="2">
    <source>
        <dbReference type="SAM" id="SignalP"/>
    </source>
</evidence>
<reference evidence="3 4" key="1">
    <citation type="submission" date="2012-02" db="EMBL/GenBank/DDBJ databases">
        <title>Complete genome sequence of Phycisphaera mikurensis NBRC 102666.</title>
        <authorList>
            <person name="Ankai A."/>
            <person name="Hosoyama A."/>
            <person name="Terui Y."/>
            <person name="Sekine M."/>
            <person name="Fukai R."/>
            <person name="Kato Y."/>
            <person name="Nakamura S."/>
            <person name="Yamada-Narita S."/>
            <person name="Kawakoshi A."/>
            <person name="Fukunaga Y."/>
            <person name="Yamazaki S."/>
            <person name="Fujita N."/>
        </authorList>
    </citation>
    <scope>NUCLEOTIDE SEQUENCE [LARGE SCALE GENOMIC DNA]</scope>
    <source>
        <strain evidence="4">NBRC 102666 / KCTC 22515 / FYK2301M01</strain>
    </source>
</reference>
<keyword evidence="1" id="KW-1133">Transmembrane helix</keyword>
<proteinExistence type="predicted"/>
<feature type="transmembrane region" description="Helical" evidence="1">
    <location>
        <begin position="48"/>
        <end position="69"/>
    </location>
</feature>
<evidence type="ECO:0000313" key="4">
    <source>
        <dbReference type="Proteomes" id="UP000007881"/>
    </source>
</evidence>
<sequence>MARSFPLRAAAAAAVSVVAAGAAACPLCDTGTGAEVRAGLVDEHLPVSVAAVALPLVGAGLALGAVTLLPSSGSRARGPEAA</sequence>
<organism evidence="3 4">
    <name type="scientific">Phycisphaera mikurensis (strain NBRC 102666 / KCTC 22515 / FYK2301M01)</name>
    <dbReference type="NCBI Taxonomy" id="1142394"/>
    <lineage>
        <taxon>Bacteria</taxon>
        <taxon>Pseudomonadati</taxon>
        <taxon>Planctomycetota</taxon>
        <taxon>Phycisphaerae</taxon>
        <taxon>Phycisphaerales</taxon>
        <taxon>Phycisphaeraceae</taxon>
        <taxon>Phycisphaera</taxon>
    </lineage>
</organism>
<accession>I0IC12</accession>
<dbReference type="PROSITE" id="PS51257">
    <property type="entry name" value="PROKAR_LIPOPROTEIN"/>
    <property type="match status" value="1"/>
</dbReference>
<feature type="chain" id="PRO_5003628720" evidence="2">
    <location>
        <begin position="25"/>
        <end position="82"/>
    </location>
</feature>